<evidence type="ECO:0000313" key="1">
    <source>
        <dbReference type="EMBL" id="SPF78561.1"/>
    </source>
</evidence>
<protein>
    <recommendedName>
        <fullName evidence="3">Glycosyl transferase family 2</fullName>
    </recommendedName>
</protein>
<name>A0A2R8AR58_9RHOB</name>
<dbReference type="EMBL" id="OMOI01000002">
    <property type="protein sequence ID" value="SPF78561.1"/>
    <property type="molecule type" value="Genomic_DNA"/>
</dbReference>
<dbReference type="OrthoDB" id="4964299at2"/>
<evidence type="ECO:0008006" key="3">
    <source>
        <dbReference type="Google" id="ProtNLM"/>
    </source>
</evidence>
<organism evidence="1 2">
    <name type="scientific">Aliiroseovarius pelagivivens</name>
    <dbReference type="NCBI Taxonomy" id="1639690"/>
    <lineage>
        <taxon>Bacteria</taxon>
        <taxon>Pseudomonadati</taxon>
        <taxon>Pseudomonadota</taxon>
        <taxon>Alphaproteobacteria</taxon>
        <taxon>Rhodobacterales</taxon>
        <taxon>Paracoccaceae</taxon>
        <taxon>Aliiroseovarius</taxon>
    </lineage>
</organism>
<dbReference type="AlphaFoldDB" id="A0A2R8AR58"/>
<proteinExistence type="predicted"/>
<keyword evidence="2" id="KW-1185">Reference proteome</keyword>
<reference evidence="1 2" key="1">
    <citation type="submission" date="2018-03" db="EMBL/GenBank/DDBJ databases">
        <authorList>
            <person name="Keele B.F."/>
        </authorList>
    </citation>
    <scope>NUCLEOTIDE SEQUENCE [LARGE SCALE GENOMIC DNA]</scope>
    <source>
        <strain evidence="1 2">CECT 8811</strain>
    </source>
</reference>
<accession>A0A2R8AR58</accession>
<dbReference type="RefSeq" id="WP_108857573.1">
    <property type="nucleotide sequence ID" value="NZ_OMOI01000002.1"/>
</dbReference>
<dbReference type="Pfam" id="PF13704">
    <property type="entry name" value="Glyco_tranf_2_4"/>
    <property type="match status" value="1"/>
</dbReference>
<sequence>MKGTLLLACMRNEGAFVLEWLAWNRMLGFEKFLIMHNDCTDRMPQLLRLLERHDILAAKRHHPQPNETPLGSAYKAARSHPFLKQCDWMFSCDVDEYLVIRKGNGTIDELIGNGAEDRFRGMSIHWLVYGTGDEDQWEDRFVHQRFLKSAPEKARQNNCVKSFVYKPLEFGRLRSHAPKFWRGEGSWDTGSNHWVFSDESWFEDYHPTKNALNGSHHKLITHKVAHLNHYILQTKEQFTFKKGSPGSAGSVNRYTDDFFDRFNHVSVANPSTLAFKDRFDTEYAKLVAIPGVLRLHHLCCADLVKAMCAKREDDHRLDPRFVYHKDMAQSLPKPEPRDQSA</sequence>
<gene>
    <name evidence="1" type="ORF">ALP8811_02489</name>
</gene>
<evidence type="ECO:0000313" key="2">
    <source>
        <dbReference type="Proteomes" id="UP000244911"/>
    </source>
</evidence>
<dbReference type="Proteomes" id="UP000244911">
    <property type="component" value="Unassembled WGS sequence"/>
</dbReference>